<dbReference type="SMART" id="SM00020">
    <property type="entry name" value="Tryp_SPc"/>
    <property type="match status" value="1"/>
</dbReference>
<dbReference type="InterPro" id="IPR009003">
    <property type="entry name" value="Peptidase_S1_PA"/>
</dbReference>
<dbReference type="Proteomes" id="UP000801492">
    <property type="component" value="Unassembled WGS sequence"/>
</dbReference>
<accession>A0A8K0CNA0</accession>
<dbReference type="InterPro" id="IPR001254">
    <property type="entry name" value="Trypsin_dom"/>
</dbReference>
<dbReference type="PROSITE" id="PS50240">
    <property type="entry name" value="TRYPSIN_DOM"/>
    <property type="match status" value="1"/>
</dbReference>
<keyword evidence="5" id="KW-1185">Reference proteome</keyword>
<gene>
    <name evidence="4" type="ORF">ILUMI_15599</name>
</gene>
<feature type="domain" description="Peptidase S1" evidence="3">
    <location>
        <begin position="28"/>
        <end position="273"/>
    </location>
</feature>
<evidence type="ECO:0000256" key="1">
    <source>
        <dbReference type="ARBA" id="ARBA00023157"/>
    </source>
</evidence>
<proteinExistence type="predicted"/>
<dbReference type="AlphaFoldDB" id="A0A8K0CNA0"/>
<keyword evidence="1" id="KW-1015">Disulfide bond</keyword>
<organism evidence="4 5">
    <name type="scientific">Ignelater luminosus</name>
    <name type="common">Cucubano</name>
    <name type="synonym">Pyrophorus luminosus</name>
    <dbReference type="NCBI Taxonomy" id="2038154"/>
    <lineage>
        <taxon>Eukaryota</taxon>
        <taxon>Metazoa</taxon>
        <taxon>Ecdysozoa</taxon>
        <taxon>Arthropoda</taxon>
        <taxon>Hexapoda</taxon>
        <taxon>Insecta</taxon>
        <taxon>Pterygota</taxon>
        <taxon>Neoptera</taxon>
        <taxon>Endopterygota</taxon>
        <taxon>Coleoptera</taxon>
        <taxon>Polyphaga</taxon>
        <taxon>Elateriformia</taxon>
        <taxon>Elateroidea</taxon>
        <taxon>Elateridae</taxon>
        <taxon>Agrypninae</taxon>
        <taxon>Pyrophorini</taxon>
        <taxon>Ignelater</taxon>
    </lineage>
</organism>
<dbReference type="GO" id="GO:0006508">
    <property type="term" value="P:proteolysis"/>
    <property type="evidence" value="ECO:0007669"/>
    <property type="project" value="InterPro"/>
</dbReference>
<dbReference type="PANTHER" id="PTHR24253">
    <property type="entry name" value="TRANSMEMBRANE PROTEASE SERINE"/>
    <property type="match status" value="1"/>
</dbReference>
<dbReference type="SUPFAM" id="SSF50494">
    <property type="entry name" value="Trypsin-like serine proteases"/>
    <property type="match status" value="1"/>
</dbReference>
<dbReference type="Pfam" id="PF00089">
    <property type="entry name" value="Trypsin"/>
    <property type="match status" value="1"/>
</dbReference>
<name>A0A8K0CNA0_IGNLU</name>
<dbReference type="OrthoDB" id="6755574at2759"/>
<evidence type="ECO:0000313" key="4">
    <source>
        <dbReference type="EMBL" id="KAF2890574.1"/>
    </source>
</evidence>
<comment type="caution">
    <text evidence="4">The sequence shown here is derived from an EMBL/GenBank/DDBJ whole genome shotgun (WGS) entry which is preliminary data.</text>
</comment>
<evidence type="ECO:0000259" key="3">
    <source>
        <dbReference type="PROSITE" id="PS50240"/>
    </source>
</evidence>
<dbReference type="Gene3D" id="2.40.10.10">
    <property type="entry name" value="Trypsin-like serine proteases"/>
    <property type="match status" value="1"/>
</dbReference>
<feature type="signal peptide" evidence="2">
    <location>
        <begin position="1"/>
        <end position="19"/>
    </location>
</feature>
<dbReference type="EMBL" id="VTPC01049779">
    <property type="protein sequence ID" value="KAF2890574.1"/>
    <property type="molecule type" value="Genomic_DNA"/>
</dbReference>
<dbReference type="InterPro" id="IPR043504">
    <property type="entry name" value="Peptidase_S1_PA_chymotrypsin"/>
</dbReference>
<feature type="chain" id="PRO_5035455143" description="Peptidase S1 domain-containing protein" evidence="2">
    <location>
        <begin position="20"/>
        <end position="318"/>
    </location>
</feature>
<dbReference type="GO" id="GO:0004252">
    <property type="term" value="F:serine-type endopeptidase activity"/>
    <property type="evidence" value="ECO:0007669"/>
    <property type="project" value="InterPro"/>
</dbReference>
<evidence type="ECO:0000313" key="5">
    <source>
        <dbReference type="Proteomes" id="UP000801492"/>
    </source>
</evidence>
<reference evidence="4" key="1">
    <citation type="submission" date="2019-08" db="EMBL/GenBank/DDBJ databases">
        <title>The genome of the North American firefly Photinus pyralis.</title>
        <authorList>
            <consortium name="Photinus pyralis genome working group"/>
            <person name="Fallon T.R."/>
            <person name="Sander Lower S.E."/>
            <person name="Weng J.-K."/>
        </authorList>
    </citation>
    <scope>NUCLEOTIDE SEQUENCE</scope>
    <source>
        <strain evidence="4">TRF0915ILg1</strain>
        <tissue evidence="4">Whole body</tissue>
    </source>
</reference>
<keyword evidence="2" id="KW-0732">Signal</keyword>
<dbReference type="InterPro" id="IPR001314">
    <property type="entry name" value="Peptidase_S1A"/>
</dbReference>
<evidence type="ECO:0000256" key="2">
    <source>
        <dbReference type="SAM" id="SignalP"/>
    </source>
</evidence>
<dbReference type="PRINTS" id="PR00722">
    <property type="entry name" value="CHYMOTRYPSIN"/>
</dbReference>
<sequence>MLLTFVIAWLVFNCHSTQSEDERAEDRIVGGTIAGKYQFPFFVQLQIPIKDQGKSWLSICGASLIASQWILTVAHCFPETADEQLELIKNKTLITYMGSNKRFDEKAKTNLLVQVYLHPNFYFHKKPLIILNDIAVAKLTRPYELSRTIQTIAIATQRSQKRCRQGTIVGVGKISSTAVYGIYVRYAKIISKERYEIGDNLKPSDTVFVSKIMKMGKRIHAYSGDSGSPFICYSDNIPVLYGIFSYFRSTPKSVITIFESIDRFTDFILTFVPEVSIYKEQKILKINKTSYFRSPVNKRTAEVVLIIPVLKYLLLREF</sequence>
<protein>
    <recommendedName>
        <fullName evidence="3">Peptidase S1 domain-containing protein</fullName>
    </recommendedName>
</protein>